<sequence>MAGKEEWSDVCSQVNTCALTGAAAFFAGIPDAAIVANGPLWCYFYALRYVEKSCAGVAKRFFGTQPDNNAVVYGTEECLLETLASLRQSSRPSVLLIENSCSVSLIGDDIAGIAVQAAMPCPVVCMDSGGLTGGFWEGYRAAAKAYFAVMPLQNRSIVQPHTINLLGCSIGYYNADNDLRELKRLLELAGYNVLACPGAGSSTAEIATMTQAELNLVIHGELGLTLAQDLQQQYGIPYLSLLPPYGLAGSLDWLQAIGQALPTGSNGLQAAQQEADKLQHRLRTVTREMQRLWGEPWFENSLVAGPASVALALAQALRSEWIATGSLAVVLHNGASSYPVPGCIDTILDGQNDSQAIAAHLVNLAPGLLLASSQEKALLQQQAVTDVVCQHISLPVHDEIFLHDRPFLGLRGSCHMVERLWNQYMNFCQWRRKG</sequence>
<name>A0A0U1L6A0_9FIRM</name>
<dbReference type="AlphaFoldDB" id="A0A0U1L6A0"/>
<dbReference type="InterPro" id="IPR049939">
    <property type="entry name" value="NifE-like"/>
</dbReference>
<dbReference type="GO" id="GO:0016491">
    <property type="term" value="F:oxidoreductase activity"/>
    <property type="evidence" value="ECO:0007669"/>
    <property type="project" value="InterPro"/>
</dbReference>
<organism evidence="2 3">
    <name type="scientific">Sporomusa ovata</name>
    <dbReference type="NCBI Taxonomy" id="2378"/>
    <lineage>
        <taxon>Bacteria</taxon>
        <taxon>Bacillati</taxon>
        <taxon>Bacillota</taxon>
        <taxon>Negativicutes</taxon>
        <taxon>Selenomonadales</taxon>
        <taxon>Sporomusaceae</taxon>
        <taxon>Sporomusa</taxon>
    </lineage>
</organism>
<protein>
    <submittedName>
        <fullName evidence="2">Nitrogenase FeMo-cofactor scaffold and assembly protein NifE</fullName>
    </submittedName>
</protein>
<evidence type="ECO:0000313" key="2">
    <source>
        <dbReference type="EMBL" id="CQR74414.1"/>
    </source>
</evidence>
<keyword evidence="3" id="KW-1185">Reference proteome</keyword>
<reference evidence="3" key="1">
    <citation type="submission" date="2015-03" db="EMBL/GenBank/DDBJ databases">
        <authorList>
            <person name="Nijsse Bart"/>
        </authorList>
    </citation>
    <scope>NUCLEOTIDE SEQUENCE [LARGE SCALE GENOMIC DNA]</scope>
</reference>
<dbReference type="EMBL" id="CTRP01000014">
    <property type="protein sequence ID" value="CQR74414.1"/>
    <property type="molecule type" value="Genomic_DNA"/>
</dbReference>
<gene>
    <name evidence="2" type="ORF">SpAn4DRAFT_0876</name>
</gene>
<dbReference type="Proteomes" id="UP000049855">
    <property type="component" value="Unassembled WGS sequence"/>
</dbReference>
<feature type="domain" description="Nitrogenase/oxidoreductase component 1" evidence="1">
    <location>
        <begin position="17"/>
        <end position="423"/>
    </location>
</feature>
<dbReference type="Pfam" id="PF00148">
    <property type="entry name" value="Oxidored_nitro"/>
    <property type="match status" value="1"/>
</dbReference>
<dbReference type="Gene3D" id="3.40.50.1980">
    <property type="entry name" value="Nitrogenase molybdenum iron protein domain"/>
    <property type="match status" value="3"/>
</dbReference>
<evidence type="ECO:0000313" key="3">
    <source>
        <dbReference type="Proteomes" id="UP000049855"/>
    </source>
</evidence>
<proteinExistence type="predicted"/>
<dbReference type="PANTHER" id="PTHR42956:SF1">
    <property type="entry name" value="NITROGENASE IRON-MOLYBDENUM COFACTOR BIOSYNTHESIS PROTEIN NIFE"/>
    <property type="match status" value="1"/>
</dbReference>
<dbReference type="SUPFAM" id="SSF53807">
    <property type="entry name" value="Helical backbone' metal receptor"/>
    <property type="match status" value="1"/>
</dbReference>
<dbReference type="RefSeq" id="WP_021170413.1">
    <property type="nucleotide sequence ID" value="NZ_CTRP01000014.1"/>
</dbReference>
<dbReference type="InterPro" id="IPR000510">
    <property type="entry name" value="Nase/OxRdtase_comp1"/>
</dbReference>
<accession>A0A0U1L6A0</accession>
<evidence type="ECO:0000259" key="1">
    <source>
        <dbReference type="Pfam" id="PF00148"/>
    </source>
</evidence>
<dbReference type="PANTHER" id="PTHR42956">
    <property type="entry name" value="NITROGENASE IRON-MOLYBDENUM COFACTOR BIOSYNTHESIS PROTEIN NIFE"/>
    <property type="match status" value="1"/>
</dbReference>